<feature type="transmembrane region" description="Helical" evidence="1">
    <location>
        <begin position="915"/>
        <end position="936"/>
    </location>
</feature>
<keyword evidence="1" id="KW-0472">Membrane</keyword>
<keyword evidence="1" id="KW-0812">Transmembrane</keyword>
<dbReference type="InterPro" id="IPR001036">
    <property type="entry name" value="Acrflvin-R"/>
</dbReference>
<dbReference type="Pfam" id="PF00873">
    <property type="entry name" value="ACR_tran"/>
    <property type="match status" value="1"/>
</dbReference>
<accession>A0ABS6T109</accession>
<reference evidence="2 3" key="1">
    <citation type="submission" date="2021-05" db="EMBL/GenBank/DDBJ databases">
        <title>Culturable bacteria isolated from Daya Bay.</title>
        <authorList>
            <person name="Zheng W."/>
            <person name="Yu S."/>
            <person name="Huang Y."/>
        </authorList>
    </citation>
    <scope>NUCLEOTIDE SEQUENCE [LARGE SCALE GENOMIC DNA]</scope>
    <source>
        <strain evidence="2 3">DP4N28-5</strain>
    </source>
</reference>
<feature type="transmembrane region" description="Helical" evidence="1">
    <location>
        <begin position="360"/>
        <end position="380"/>
    </location>
</feature>
<dbReference type="RefSeq" id="WP_218392090.1">
    <property type="nucleotide sequence ID" value="NZ_JAHUZE010000002.1"/>
</dbReference>
<evidence type="ECO:0000313" key="3">
    <source>
        <dbReference type="Proteomes" id="UP000756530"/>
    </source>
</evidence>
<evidence type="ECO:0000313" key="2">
    <source>
        <dbReference type="EMBL" id="MBV7378922.1"/>
    </source>
</evidence>
<proteinExistence type="predicted"/>
<feature type="transmembrane region" description="Helical" evidence="1">
    <location>
        <begin position="859"/>
        <end position="878"/>
    </location>
</feature>
<keyword evidence="3" id="KW-1185">Reference proteome</keyword>
<dbReference type="Proteomes" id="UP000756530">
    <property type="component" value="Unassembled WGS sequence"/>
</dbReference>
<protein>
    <submittedName>
        <fullName evidence="2">Efflux RND transporter permease subunit</fullName>
    </submittedName>
</protein>
<organism evidence="2 3">
    <name type="scientific">Maritimibacter dapengensis</name>
    <dbReference type="NCBI Taxonomy" id="2836868"/>
    <lineage>
        <taxon>Bacteria</taxon>
        <taxon>Pseudomonadati</taxon>
        <taxon>Pseudomonadota</taxon>
        <taxon>Alphaproteobacteria</taxon>
        <taxon>Rhodobacterales</taxon>
        <taxon>Roseobacteraceae</taxon>
        <taxon>Maritimibacter</taxon>
    </lineage>
</organism>
<dbReference type="PANTHER" id="PTHR32063:SF0">
    <property type="entry name" value="SWARMING MOTILITY PROTEIN SWRC"/>
    <property type="match status" value="1"/>
</dbReference>
<sequence>MFLTRISVGQPVFATMVMIALMVVGVFSYSRLPVEQFPDVDFPVVAVVASYPGATPEAVESDIIEPIEDGVSTLAGIDNITATALTGSALVIIEFDLEVDSATAVQDVRDRVSNVAPLLPDNAEDPRILRFDPSDFPIISVGISSEELDIGTLTQVTEDFIAKNISNLRGVGQASVVGGLPRQVQVDIDPDRQQALNVGIAEVAAAIAQENQDVPAGAVTGSGQSQSVQVEGRIENMRGFEDIIVARRAGQPITLGDIANVSLGLAERDSLAMVDGREALAIDVLKTQGANTVDVAERVTEAVAEMQDDPDFEGIDIRILRDNSKSVVESFHSVQNMIVEGAILATIIVFLFLNSWRSTVITGLTLPISIIATMTAIYALGFTLNMMTLMALSLSVGILIDDAIVVRENIMRHLHMGKSHKQAALDGTNEIGLAVLATTLSIVSVFLPVAFMEGIIGRFFLQFGITVSVAVLISLFVSFTLDPMMSSVWYDPAADERVKRGFIGRLVGRFDHFFEWLGEQYGKLLRKALKFRKTTVSVAVAAFFGSFALFPMIGGEFIPAADTGEIQVDLSTPVGTSLDRTAEKIAQVDALLRDEFPEIAGTYATINSGTTSGDNNATIVGILVPTHERERTPQDLTSPVREALKQIPGADFAVGAAGGMGPVAPPIEIKIFGPDLRVLEQLAGDLKAEMLKIEGLVDVETTLDDPQPTLGIEVDRDAAFDLGVSASSIGDTLSSMLEGQTVSEWTSPQGESLDVVVKLPDWARTDTGYLAGLPIAQSGATGSSDLIRLDQVATITQSEGPGEINRENRERSVRVTANLASGTRPGDVSAAVTEAAASLDYPLGYSQGTGGEVEDMQDLGLAAAGALALAIIFIYLVLASQFGSFMQPFAIMSSLPLALIGVMGGLLAFNSTLNVMSIIGFIMLMGLVTKNAILLVDNANQHVRDDGLNLYDALVNAGRTRFRPIVMTTLAMIFGMLPLALNIHGGTGQNASMAHAVIGGLISSSLLTLVVVPVMLTYTEGFGRFVSRFTPKAPDDVHDEHAPAE</sequence>
<dbReference type="EMBL" id="JAHUZE010000002">
    <property type="protein sequence ID" value="MBV7378922.1"/>
    <property type="molecule type" value="Genomic_DNA"/>
</dbReference>
<feature type="transmembrane region" description="Helical" evidence="1">
    <location>
        <begin position="427"/>
        <end position="447"/>
    </location>
</feature>
<feature type="transmembrane region" description="Helical" evidence="1">
    <location>
        <begin position="334"/>
        <end position="353"/>
    </location>
</feature>
<feature type="transmembrane region" description="Helical" evidence="1">
    <location>
        <begin position="965"/>
        <end position="984"/>
    </location>
</feature>
<gene>
    <name evidence="2" type="ORF">KJP28_08275</name>
</gene>
<feature type="transmembrane region" description="Helical" evidence="1">
    <location>
        <begin position="12"/>
        <end position="30"/>
    </location>
</feature>
<feature type="transmembrane region" description="Helical" evidence="1">
    <location>
        <begin position="459"/>
        <end position="481"/>
    </location>
</feature>
<comment type="caution">
    <text evidence="2">The sequence shown here is derived from an EMBL/GenBank/DDBJ whole genome shotgun (WGS) entry which is preliminary data.</text>
</comment>
<feature type="transmembrane region" description="Helical" evidence="1">
    <location>
        <begin position="386"/>
        <end position="406"/>
    </location>
</feature>
<name>A0ABS6T109_9RHOB</name>
<feature type="transmembrane region" description="Helical" evidence="1">
    <location>
        <begin position="890"/>
        <end position="909"/>
    </location>
</feature>
<feature type="transmembrane region" description="Helical" evidence="1">
    <location>
        <begin position="534"/>
        <end position="553"/>
    </location>
</feature>
<evidence type="ECO:0000256" key="1">
    <source>
        <dbReference type="SAM" id="Phobius"/>
    </source>
</evidence>
<keyword evidence="1" id="KW-1133">Transmembrane helix</keyword>
<feature type="transmembrane region" description="Helical" evidence="1">
    <location>
        <begin position="996"/>
        <end position="1018"/>
    </location>
</feature>
<dbReference type="PANTHER" id="PTHR32063">
    <property type="match status" value="1"/>
</dbReference>